<dbReference type="Pfam" id="PF00646">
    <property type="entry name" value="F-box"/>
    <property type="match status" value="1"/>
</dbReference>
<accession>A0A4R0RUX4</accession>
<dbReference type="Proteomes" id="UP000292702">
    <property type="component" value="Unassembled WGS sequence"/>
</dbReference>
<evidence type="ECO:0000313" key="4">
    <source>
        <dbReference type="Proteomes" id="UP000292702"/>
    </source>
</evidence>
<dbReference type="PROSITE" id="PS50181">
    <property type="entry name" value="FBOX"/>
    <property type="match status" value="1"/>
</dbReference>
<comment type="caution">
    <text evidence="3">The sequence shown here is derived from an EMBL/GenBank/DDBJ whole genome shotgun (WGS) entry which is preliminary data.</text>
</comment>
<dbReference type="InterPro" id="IPR036047">
    <property type="entry name" value="F-box-like_dom_sf"/>
</dbReference>
<evidence type="ECO:0000313" key="3">
    <source>
        <dbReference type="EMBL" id="TCD66484.1"/>
    </source>
</evidence>
<organism evidence="3 4">
    <name type="scientific">Steccherinum ochraceum</name>
    <dbReference type="NCBI Taxonomy" id="92696"/>
    <lineage>
        <taxon>Eukaryota</taxon>
        <taxon>Fungi</taxon>
        <taxon>Dikarya</taxon>
        <taxon>Basidiomycota</taxon>
        <taxon>Agaricomycotina</taxon>
        <taxon>Agaricomycetes</taxon>
        <taxon>Polyporales</taxon>
        <taxon>Steccherinaceae</taxon>
        <taxon>Steccherinum</taxon>
    </lineage>
</organism>
<name>A0A4R0RUX4_9APHY</name>
<dbReference type="OrthoDB" id="2322499at2759"/>
<feature type="coiled-coil region" evidence="1">
    <location>
        <begin position="119"/>
        <end position="153"/>
    </location>
</feature>
<evidence type="ECO:0000259" key="2">
    <source>
        <dbReference type="PROSITE" id="PS50181"/>
    </source>
</evidence>
<dbReference type="SMART" id="SM00256">
    <property type="entry name" value="FBOX"/>
    <property type="match status" value="1"/>
</dbReference>
<proteinExistence type="predicted"/>
<gene>
    <name evidence="3" type="ORF">EIP91_001309</name>
</gene>
<protein>
    <recommendedName>
        <fullName evidence="2">F-box domain-containing protein</fullName>
    </recommendedName>
</protein>
<dbReference type="AlphaFoldDB" id="A0A4R0RUX4"/>
<feature type="domain" description="F-box" evidence="2">
    <location>
        <begin position="52"/>
        <end position="101"/>
    </location>
</feature>
<keyword evidence="4" id="KW-1185">Reference proteome</keyword>
<evidence type="ECO:0000256" key="1">
    <source>
        <dbReference type="SAM" id="Coils"/>
    </source>
</evidence>
<dbReference type="CDD" id="cd09917">
    <property type="entry name" value="F-box_SF"/>
    <property type="match status" value="1"/>
</dbReference>
<keyword evidence="1" id="KW-0175">Coiled coil</keyword>
<dbReference type="EMBL" id="RWJN01000133">
    <property type="protein sequence ID" value="TCD66484.1"/>
    <property type="molecule type" value="Genomic_DNA"/>
</dbReference>
<sequence>MPAVRRRTKGSANTVQADAVTSSLGAVAGSSSGQPGSAVTKPRVLRGRRGSLQDLPNMPLDILFEVFAQMEPMDLLSLARTNRSFRELLMSKSSTSFWKAAMKNVPDLPDCPSFLSIPAKALRSDVEALTIKLKAVEDDNDKYQQVIDAQKEHTAAVQSFSTQCASWYEDKKESRSQELDTIRRNRLLAVVEKLKELGWNEELEFMADSDYFELSRLPALKQAKALTDRTWANFRQSVEEFMTAAKAARLLNLRKVVLRDRLKSLRIRVHKWRQAFDGLFPHARDFAALPEVQSILDIPTEEEVTNEDLDALEPMLADLVARWRTSADERLLAHLNASATAEHGEDVNPLTLAANLLFNCTRCTATRTYPEILTHCCNHYICYESDSPEVYNSSANAAMASRPWNPANFRLVSQNIRHMVVDLCEKDPARTTQADMDAFDARFVCDSCDGGGVVSVMTWRAAAMHGLERHISTYGASCKLAKAKDTYAAKARAVEVEAAEKVAETADTKRSSGWYCADCALIRFESKSNVTSHLRIEHGKEENPSEADYYRHPDSPPHCQDPVILASSKMDKAYLPMKVTMAMQTGLVAFLDDIPERRINRAPLGFDFMFDDDESDDGYGYGYGYDAGPYFGMSDDEDEDIFIANEGSHLAPLVKHISLGTQSQIPETYYAINPLNIPALVPFSNLRTFEDYGWNLFAENVDDLAHHAPALSTMALSCIDVHPFPPIEAFGNLQTLRLIILTYQRCKLLIKPSARCVTSTTVTTFSFHDDVTEWNEDYWKMIHFPNLRVLNLQNLQCSPSQCYQFIDLHPTLREVNVQFEHDHNLRLINLTRLIESTCFWVDFEENLKQRKERGIVTTRDVNAVKNPGDYMISETEIIWHEIDDEEYEPLNMGFDDFLDSHITTSSFAFKRVPADMSGDPEMWGGEDFMPRFTTTALALRMQNNWRWEEVGERPDYIQEFFAQDRFFGRVEELRLASDSWQTRITIADVFTEIGRQLKGWNYLRKVSLEWIIMDPAPWGTLDTYVKDVSVFTHRPLPSVRIPYVDDPCPPIEAWYGVPHSMDMLRSRAMNPNVEQYPIRLDLLEDFLETEYPGYDPSDPSLLMDIWERRHCPKVASYVSYLAQCCPTLEQVDWYPKGGDGLYYSTVRWSWKIVRKTYNGRHCPDKIRVSGQLAWAGCPRGEPHPLKMLVGQELEHYLSRSRAEACHATC</sequence>
<dbReference type="InterPro" id="IPR001810">
    <property type="entry name" value="F-box_dom"/>
</dbReference>
<reference evidence="3 4" key="1">
    <citation type="submission" date="2018-11" db="EMBL/GenBank/DDBJ databases">
        <title>Genome assembly of Steccherinum ochraceum LE-BIN_3174, the white-rot fungus of the Steccherinaceae family (The Residual Polyporoid clade, Polyporales, Basidiomycota).</title>
        <authorList>
            <person name="Fedorova T.V."/>
            <person name="Glazunova O.A."/>
            <person name="Landesman E.O."/>
            <person name="Moiseenko K.V."/>
            <person name="Psurtseva N.V."/>
            <person name="Savinova O.S."/>
            <person name="Shakhova N.V."/>
            <person name="Tyazhelova T.V."/>
            <person name="Vasina D.V."/>
        </authorList>
    </citation>
    <scope>NUCLEOTIDE SEQUENCE [LARGE SCALE GENOMIC DNA]</scope>
    <source>
        <strain evidence="3 4">LE-BIN_3174</strain>
    </source>
</reference>
<dbReference type="SUPFAM" id="SSF81383">
    <property type="entry name" value="F-box domain"/>
    <property type="match status" value="1"/>
</dbReference>